<evidence type="ECO:0000313" key="2">
    <source>
        <dbReference type="EMBL" id="CAG7836525.1"/>
    </source>
</evidence>
<feature type="signal peptide" evidence="1">
    <location>
        <begin position="1"/>
        <end position="17"/>
    </location>
</feature>
<keyword evidence="1" id="KW-0732">Signal</keyword>
<feature type="chain" id="PRO_5035173752" evidence="1">
    <location>
        <begin position="18"/>
        <end position="95"/>
    </location>
</feature>
<dbReference type="AlphaFoldDB" id="A0A8J2MD70"/>
<protein>
    <submittedName>
        <fullName evidence="2">Uncharacterized protein</fullName>
    </submittedName>
</protein>
<evidence type="ECO:0000256" key="1">
    <source>
        <dbReference type="SAM" id="SignalP"/>
    </source>
</evidence>
<evidence type="ECO:0000313" key="3">
    <source>
        <dbReference type="Proteomes" id="UP000708208"/>
    </source>
</evidence>
<gene>
    <name evidence="2" type="ORF">AFUS01_LOCUS45760</name>
</gene>
<reference evidence="2" key="1">
    <citation type="submission" date="2021-06" db="EMBL/GenBank/DDBJ databases">
        <authorList>
            <person name="Hodson N. C."/>
            <person name="Mongue J. A."/>
            <person name="Jaron S. K."/>
        </authorList>
    </citation>
    <scope>NUCLEOTIDE SEQUENCE</scope>
</reference>
<keyword evidence="3" id="KW-1185">Reference proteome</keyword>
<accession>A0A8J2MD70</accession>
<comment type="caution">
    <text evidence="2">The sequence shown here is derived from an EMBL/GenBank/DDBJ whole genome shotgun (WGS) entry which is preliminary data.</text>
</comment>
<dbReference type="Proteomes" id="UP000708208">
    <property type="component" value="Unassembled WGS sequence"/>
</dbReference>
<name>A0A8J2MD70_9HEXA</name>
<dbReference type="EMBL" id="CAJVCH010571066">
    <property type="protein sequence ID" value="CAG7836525.1"/>
    <property type="molecule type" value="Genomic_DNA"/>
</dbReference>
<proteinExistence type="predicted"/>
<organism evidence="2 3">
    <name type="scientific">Allacma fusca</name>
    <dbReference type="NCBI Taxonomy" id="39272"/>
    <lineage>
        <taxon>Eukaryota</taxon>
        <taxon>Metazoa</taxon>
        <taxon>Ecdysozoa</taxon>
        <taxon>Arthropoda</taxon>
        <taxon>Hexapoda</taxon>
        <taxon>Collembola</taxon>
        <taxon>Symphypleona</taxon>
        <taxon>Sminthuridae</taxon>
        <taxon>Allacma</taxon>
    </lineage>
</organism>
<sequence length="95" mass="10072">MKYTVALLLATTLGIWTSSNLFASGKSISTGSANSLDPFEVSLQPGESRVKRAANLENSGKQFGKDLANTGANEAKNMAKKQSSRIKSALSKFFG</sequence>